<feature type="region of interest" description="Disordered" evidence="1">
    <location>
        <begin position="1"/>
        <end position="57"/>
    </location>
</feature>
<evidence type="ECO:0000256" key="1">
    <source>
        <dbReference type="SAM" id="MobiDB-lite"/>
    </source>
</evidence>
<dbReference type="AlphaFoldDB" id="A0A0V0S140"/>
<dbReference type="EMBL" id="JYDL01000049">
    <property type="protein sequence ID" value="KRX20448.1"/>
    <property type="molecule type" value="Genomic_DNA"/>
</dbReference>
<proteinExistence type="predicted"/>
<feature type="compositionally biased region" description="Basic and acidic residues" evidence="1">
    <location>
        <begin position="1"/>
        <end position="42"/>
    </location>
</feature>
<evidence type="ECO:0000313" key="3">
    <source>
        <dbReference type="Proteomes" id="UP000054630"/>
    </source>
</evidence>
<dbReference type="STRING" id="6336.A0A0V0S140"/>
<dbReference type="Proteomes" id="UP000054630">
    <property type="component" value="Unassembled WGS sequence"/>
</dbReference>
<name>A0A0V0S140_9BILA</name>
<keyword evidence="3" id="KW-1185">Reference proteome</keyword>
<protein>
    <submittedName>
        <fullName evidence="2">Uncharacterized protein</fullName>
    </submittedName>
</protein>
<feature type="region of interest" description="Disordered" evidence="1">
    <location>
        <begin position="79"/>
        <end position="135"/>
    </location>
</feature>
<organism evidence="2 3">
    <name type="scientific">Trichinella nelsoni</name>
    <dbReference type="NCBI Taxonomy" id="6336"/>
    <lineage>
        <taxon>Eukaryota</taxon>
        <taxon>Metazoa</taxon>
        <taxon>Ecdysozoa</taxon>
        <taxon>Nematoda</taxon>
        <taxon>Enoplea</taxon>
        <taxon>Dorylaimia</taxon>
        <taxon>Trichinellida</taxon>
        <taxon>Trichinellidae</taxon>
        <taxon>Trichinella</taxon>
    </lineage>
</organism>
<feature type="compositionally biased region" description="Basic and acidic residues" evidence="1">
    <location>
        <begin position="79"/>
        <end position="126"/>
    </location>
</feature>
<accession>A0A0V0S140</accession>
<comment type="caution">
    <text evidence="2">The sequence shown here is derived from an EMBL/GenBank/DDBJ whole genome shotgun (WGS) entry which is preliminary data.</text>
</comment>
<sequence length="321" mass="38527">MKKRRSENADDTKQIEDNTKQIEDDTKQIADGTKQIEDDTKQNKRRQSSWDPNSVGLGLGYFERVKYPIVVIKMEQRKCENTDDTKQNKRREEKRKRENADDTKQIADDTKQIEDDTKQIEDDTKQNKRRQSSWDPNSVGLGLGYFERVKLSHINDQPTWLSFELMQYLVFHAAKFTVHLHFEFVKSLTHEMHCIQISKHVINHGKVMHMDKKEDKWRKPRSFDFVKSLTHEMHCIQIKERRQVEKAKIGERLWIGWIESFVGQLRSLVNSVRWSSEARWRRYDLAMSSVESFFITKKYKDTIHRRNKRPILRYFLTMMLM</sequence>
<reference evidence="2 3" key="1">
    <citation type="submission" date="2015-01" db="EMBL/GenBank/DDBJ databases">
        <title>Evolution of Trichinella species and genotypes.</title>
        <authorList>
            <person name="Korhonen P.K."/>
            <person name="Edoardo P."/>
            <person name="Giuseppe L.R."/>
            <person name="Gasser R.B."/>
        </authorList>
    </citation>
    <scope>NUCLEOTIDE SEQUENCE [LARGE SCALE GENOMIC DNA]</scope>
    <source>
        <strain evidence="2">ISS37</strain>
    </source>
</reference>
<evidence type="ECO:0000313" key="2">
    <source>
        <dbReference type="EMBL" id="KRX20448.1"/>
    </source>
</evidence>
<gene>
    <name evidence="2" type="ORF">T07_11630</name>
</gene>